<gene>
    <name evidence="2" type="ORF">HBN54_004358</name>
</gene>
<evidence type="ECO:0000313" key="2">
    <source>
        <dbReference type="EMBL" id="NKI91736.1"/>
    </source>
</evidence>
<dbReference type="EMBL" id="JAAVTK010000022">
    <property type="protein sequence ID" value="NKI91736.1"/>
    <property type="molecule type" value="Genomic_DNA"/>
</dbReference>
<organism evidence="2 3">
    <name type="scientific">Hymenobacter artigasi</name>
    <dbReference type="NCBI Taxonomy" id="2719616"/>
    <lineage>
        <taxon>Bacteria</taxon>
        <taxon>Pseudomonadati</taxon>
        <taxon>Bacteroidota</taxon>
        <taxon>Cytophagia</taxon>
        <taxon>Cytophagales</taxon>
        <taxon>Hymenobacteraceae</taxon>
        <taxon>Hymenobacter</taxon>
    </lineage>
</organism>
<protein>
    <recommendedName>
        <fullName evidence="1">Secretion system C-terminal sorting domain-containing protein</fullName>
    </recommendedName>
</protein>
<evidence type="ECO:0000313" key="3">
    <source>
        <dbReference type="Proteomes" id="UP000717634"/>
    </source>
</evidence>
<dbReference type="NCBIfam" id="TIGR04183">
    <property type="entry name" value="Por_Secre_tail"/>
    <property type="match status" value="1"/>
</dbReference>
<keyword evidence="3" id="KW-1185">Reference proteome</keyword>
<proteinExistence type="predicted"/>
<dbReference type="Pfam" id="PF18962">
    <property type="entry name" value="Por_Secre_tail"/>
    <property type="match status" value="1"/>
</dbReference>
<dbReference type="InterPro" id="IPR026444">
    <property type="entry name" value="Secre_tail"/>
</dbReference>
<reference evidence="2 3" key="1">
    <citation type="submission" date="2020-03" db="EMBL/GenBank/DDBJ databases">
        <title>Genomic Encyclopedia of Type Strains, Phase IV (KMG-V): Genome sequencing to study the core and pangenomes of soil and plant-associated prokaryotes.</title>
        <authorList>
            <person name="Whitman W."/>
        </authorList>
    </citation>
    <scope>NUCLEOTIDE SEQUENCE [LARGE SCALE GENOMIC DNA]</scope>
    <source>
        <strain evidence="2 3">1B</strain>
    </source>
</reference>
<dbReference type="Proteomes" id="UP000717634">
    <property type="component" value="Unassembled WGS sequence"/>
</dbReference>
<dbReference type="RefSeq" id="WP_168675291.1">
    <property type="nucleotide sequence ID" value="NZ_JAAVTK010000022.1"/>
</dbReference>
<evidence type="ECO:0000259" key="1">
    <source>
        <dbReference type="Pfam" id="PF18962"/>
    </source>
</evidence>
<comment type="caution">
    <text evidence="2">The sequence shown here is derived from an EMBL/GenBank/DDBJ whole genome shotgun (WGS) entry which is preliminary data.</text>
</comment>
<accession>A0ABX1HR68</accession>
<sequence>MADFPMEYDPCVCQFDSKLKIEVRLISQADIKLTGVTTGTLMSTNSSTGATSTSSTFDDAVNMFKKTNGVITAGQSTYKTLNSYASALTGKLNAQGAKSSVADANAKKNAVQQLTAAIGSNSFLSAGLNAVPYIGTAVSIMDSFFGGGKDAGTQAVSIQPMAIEMTTQMTGTMSATALYEAITFNNPGTRTITTPEEYPYYNEAMGVLSVLRKPVVEVKQSGYVDTDGRNRRLYQYRVPAPIQYLINPASGLEVQDFQVALLQEGRKYPVVFPAGSTAWHYEGMSSATTHVLRTDYLDANCLSNNILELDISGNNIQDPASSEFVPTRNTNPGSLYPIYLKFMLNLRRRNTTATTQNVLLVLKFPVMVQEVTSFDELLPRSCGVLPQVDIATVQSFCGSATYTNAMNLRSGPGKLSAAPNTPASAVPVIADVQVYPNPASEVATIRFSGVSAGRVSAYLTDMVGRRVVTIMRDEEVMNGEQLKAFSTSALAPGLYQCVIETSGGARITSRLSVAH</sequence>
<feature type="domain" description="Secretion system C-terminal sorting" evidence="1">
    <location>
        <begin position="434"/>
        <end position="507"/>
    </location>
</feature>
<name>A0ABX1HR68_9BACT</name>